<organism evidence="5 6">
    <name type="scientific">Stutzerimonas stutzeri RCH2</name>
    <dbReference type="NCBI Taxonomy" id="644801"/>
    <lineage>
        <taxon>Bacteria</taxon>
        <taxon>Pseudomonadati</taxon>
        <taxon>Pseudomonadota</taxon>
        <taxon>Gammaproteobacteria</taxon>
        <taxon>Pseudomonadales</taxon>
        <taxon>Pseudomonadaceae</taxon>
        <taxon>Stutzerimonas</taxon>
    </lineage>
</organism>
<evidence type="ECO:0000256" key="2">
    <source>
        <dbReference type="ARBA" id="ARBA00022747"/>
    </source>
</evidence>
<dbReference type="InterPro" id="IPR052021">
    <property type="entry name" value="Type-I_RS_S_subunit"/>
</dbReference>
<dbReference type="Pfam" id="PF01420">
    <property type="entry name" value="Methylase_S"/>
    <property type="match status" value="2"/>
</dbReference>
<dbReference type="Gene3D" id="1.10.287.1120">
    <property type="entry name" value="Bipartite methylase S protein"/>
    <property type="match status" value="1"/>
</dbReference>
<dbReference type="InterPro" id="IPR000055">
    <property type="entry name" value="Restrct_endonuc_typeI_TRD"/>
</dbReference>
<sequence>MASDWLEVPLGSVTTWLSGGTPNKATTSYWNGDIPWISANSMYGSRFYDSGLRITESGLSAGSRLAPAYSVMLLVRGGALHNRLPVGMACRNLAFNQDVKALIADPSKLDPWFLLYWLIGNERFLLNEVVEETGIGAGKLDTKRMQALPMQLPPMHLQKAIAQIARSIDDKADLNRSINQTLETMAQALFKSWFVDFDPVKAKIAALAEGSDPLRAAMSAISGKLGAELDALPQEQLEQLAATAELFPDEMEKLESGEIPKGWEVSNMRSLAEVISKGTTPSKLDLANAEDKPKIPFIKVKDISVSGEVNRGGLELIAKSIHESSLKRSILKEDDLLFSIAGTIGRTAFVDNDMHGANTNQAVAFIRLRNKRSHFPLCWLALRSCETQNFIASKVVQAVQANASLANIGDIPVTLPGDDIIGRFNLLAFPLIREYRALQSETRALASARDILLPKLLSGELSVEALAEQAGTA</sequence>
<feature type="domain" description="Type I restriction modification DNA specificity" evidence="4">
    <location>
        <begin position="260"/>
        <end position="416"/>
    </location>
</feature>
<evidence type="ECO:0000313" key="6">
    <source>
        <dbReference type="Proteomes" id="UP000010820"/>
    </source>
</evidence>
<dbReference type="CDD" id="cd17249">
    <property type="entry name" value="RMtype1_S_EcoR124I-TRD2-CR2_like"/>
    <property type="match status" value="1"/>
</dbReference>
<dbReference type="eggNOG" id="COG0732">
    <property type="taxonomic scope" value="Bacteria"/>
</dbReference>
<dbReference type="PANTHER" id="PTHR30408">
    <property type="entry name" value="TYPE-1 RESTRICTION ENZYME ECOKI SPECIFICITY PROTEIN"/>
    <property type="match status" value="1"/>
</dbReference>
<dbReference type="PANTHER" id="PTHR30408:SF13">
    <property type="entry name" value="TYPE I RESTRICTION ENZYME HINDI SPECIFICITY SUBUNIT"/>
    <property type="match status" value="1"/>
</dbReference>
<dbReference type="HOGENOM" id="CLU_021095_2_1_6"/>
<keyword evidence="3" id="KW-0238">DNA-binding</keyword>
<accession>L0GRV6</accession>
<reference evidence="5 6" key="1">
    <citation type="submission" date="2011-10" db="EMBL/GenBank/DDBJ databases">
        <title>Complete sequence of chromosome of Pseudomonas stutzeri RCH2.</title>
        <authorList>
            <consortium name="US DOE Joint Genome Institute"/>
            <person name="Lucas S."/>
            <person name="Han J."/>
            <person name="Lapidus A."/>
            <person name="Cheng J.-F."/>
            <person name="Goodwin L."/>
            <person name="Pitluck S."/>
            <person name="Peters L."/>
            <person name="Ovchinnikova G."/>
            <person name="Zeytun A."/>
            <person name="Lu M."/>
            <person name="Detter J.C."/>
            <person name="Han C."/>
            <person name="Tapia R."/>
            <person name="Land M."/>
            <person name="Hauser L."/>
            <person name="Kyrpides N."/>
            <person name="Ivanova N."/>
            <person name="Pagani I."/>
            <person name="Chakraborty R."/>
            <person name="Arkin A."/>
            <person name="Dehal P."/>
            <person name="Wall J."/>
            <person name="Hazen T."/>
            <person name="Woyke T."/>
        </authorList>
    </citation>
    <scope>NUCLEOTIDE SEQUENCE [LARGE SCALE GENOMIC DNA]</scope>
    <source>
        <strain evidence="5 6">RCH2</strain>
    </source>
</reference>
<evidence type="ECO:0000256" key="1">
    <source>
        <dbReference type="ARBA" id="ARBA00010923"/>
    </source>
</evidence>
<dbReference type="KEGG" id="psh:Psest_4047"/>
<feature type="domain" description="Type I restriction modification DNA specificity" evidence="4">
    <location>
        <begin position="3"/>
        <end position="183"/>
    </location>
</feature>
<dbReference type="Proteomes" id="UP000010820">
    <property type="component" value="Chromosome"/>
</dbReference>
<name>L0GRV6_STUST</name>
<proteinExistence type="inferred from homology"/>
<evidence type="ECO:0000256" key="3">
    <source>
        <dbReference type="ARBA" id="ARBA00023125"/>
    </source>
</evidence>
<evidence type="ECO:0000259" key="4">
    <source>
        <dbReference type="Pfam" id="PF01420"/>
    </source>
</evidence>
<keyword evidence="5" id="KW-0540">Nuclease</keyword>
<dbReference type="GO" id="GO:0009307">
    <property type="term" value="P:DNA restriction-modification system"/>
    <property type="evidence" value="ECO:0007669"/>
    <property type="project" value="UniProtKB-KW"/>
</dbReference>
<dbReference type="REBASE" id="58668">
    <property type="entry name" value="S.PstRCH2III"/>
</dbReference>
<dbReference type="Gene3D" id="3.90.220.20">
    <property type="entry name" value="DNA methylase specificity domains"/>
    <property type="match status" value="2"/>
</dbReference>
<evidence type="ECO:0000313" key="5">
    <source>
        <dbReference type="EMBL" id="AGA88517.1"/>
    </source>
</evidence>
<dbReference type="GO" id="GO:0004519">
    <property type="term" value="F:endonuclease activity"/>
    <property type="evidence" value="ECO:0007669"/>
    <property type="project" value="UniProtKB-KW"/>
</dbReference>
<dbReference type="AlphaFoldDB" id="L0GRV6"/>
<comment type="similarity">
    <text evidence="1">Belongs to the type-I restriction system S methylase family.</text>
</comment>
<dbReference type="SUPFAM" id="SSF116734">
    <property type="entry name" value="DNA methylase specificity domain"/>
    <property type="match status" value="2"/>
</dbReference>
<dbReference type="PATRIC" id="fig|644801.3.peg.3942"/>
<dbReference type="InterPro" id="IPR044946">
    <property type="entry name" value="Restrct_endonuc_typeI_TRD_sf"/>
</dbReference>
<keyword evidence="5" id="KW-0255">Endonuclease</keyword>
<dbReference type="STRING" id="644801.Psest_4047"/>
<dbReference type="EMBL" id="CP003071">
    <property type="protein sequence ID" value="AGA88517.1"/>
    <property type="molecule type" value="Genomic_DNA"/>
</dbReference>
<protein>
    <submittedName>
        <fullName evidence="5">Restriction endonuclease S subunit</fullName>
    </submittedName>
</protein>
<keyword evidence="5" id="KW-0378">Hydrolase</keyword>
<dbReference type="GO" id="GO:0003677">
    <property type="term" value="F:DNA binding"/>
    <property type="evidence" value="ECO:0007669"/>
    <property type="project" value="UniProtKB-KW"/>
</dbReference>
<gene>
    <name evidence="5" type="ORF">Psest_4047</name>
</gene>
<dbReference type="RefSeq" id="WP_015278684.1">
    <property type="nucleotide sequence ID" value="NC_019936.1"/>
</dbReference>
<keyword evidence="2" id="KW-0680">Restriction system</keyword>